<dbReference type="Proteomes" id="UP000276991">
    <property type="component" value="Unassembled WGS sequence"/>
</dbReference>
<evidence type="ECO:0000313" key="1">
    <source>
        <dbReference type="EMBL" id="VBB35064.1"/>
    </source>
</evidence>
<gene>
    <name evidence="1" type="ORF">NAV_LOCUS9855</name>
</gene>
<sequence length="206" mass="21608">MDSTKRDISSAMAPTGAMDVQFIENSSSQTDGSVDRTNKYQETTDVKMCKLSDQFMDQRNGSNISNLNDVLILNAAVNSFLWANAAAGTDGANAFVTPEMLASLSAAGLSPSLGVPCSSTLTDNSLHLKTSFDLAKPVAPEVISEPAEFVVIGKTLSSPRETLKPLVPLSPTSASESMLPACGTLLLNHSTESVTKTSPSCTNDGM</sequence>
<dbReference type="EMBL" id="UPTC01004739">
    <property type="protein sequence ID" value="VBB35064.1"/>
    <property type="molecule type" value="Genomic_DNA"/>
</dbReference>
<dbReference type="AlphaFoldDB" id="A0A498SVL0"/>
<protein>
    <submittedName>
        <fullName evidence="1">Uncharacterized protein</fullName>
    </submittedName>
</protein>
<dbReference type="STRING" id="6277.A0A498SVL0"/>
<reference evidence="1 2" key="1">
    <citation type="submission" date="2018-08" db="EMBL/GenBank/DDBJ databases">
        <authorList>
            <person name="Laetsch R D."/>
            <person name="Stevens L."/>
            <person name="Kumar S."/>
            <person name="Blaxter L. M."/>
        </authorList>
    </citation>
    <scope>NUCLEOTIDE SEQUENCE [LARGE SCALE GENOMIC DNA]</scope>
</reference>
<keyword evidence="2" id="KW-1185">Reference proteome</keyword>
<accession>A0A498SVL0</accession>
<name>A0A498SVL0_ACAVI</name>
<organism evidence="1 2">
    <name type="scientific">Acanthocheilonema viteae</name>
    <name type="common">Filarial nematode worm</name>
    <name type="synonym">Dipetalonema viteae</name>
    <dbReference type="NCBI Taxonomy" id="6277"/>
    <lineage>
        <taxon>Eukaryota</taxon>
        <taxon>Metazoa</taxon>
        <taxon>Ecdysozoa</taxon>
        <taxon>Nematoda</taxon>
        <taxon>Chromadorea</taxon>
        <taxon>Rhabditida</taxon>
        <taxon>Spirurina</taxon>
        <taxon>Spiruromorpha</taxon>
        <taxon>Filarioidea</taxon>
        <taxon>Onchocercidae</taxon>
        <taxon>Acanthocheilonema</taxon>
    </lineage>
</organism>
<proteinExistence type="predicted"/>
<evidence type="ECO:0000313" key="2">
    <source>
        <dbReference type="Proteomes" id="UP000276991"/>
    </source>
</evidence>